<feature type="domain" description="PDZ" evidence="6">
    <location>
        <begin position="240"/>
        <end position="308"/>
    </location>
</feature>
<dbReference type="InterPro" id="IPR001478">
    <property type="entry name" value="PDZ"/>
</dbReference>
<evidence type="ECO:0000313" key="8">
    <source>
        <dbReference type="Proteomes" id="UP000190961"/>
    </source>
</evidence>
<dbReference type="GO" id="GO:0006508">
    <property type="term" value="P:proteolysis"/>
    <property type="evidence" value="ECO:0007669"/>
    <property type="project" value="UniProtKB-KW"/>
</dbReference>
<dbReference type="InterPro" id="IPR005151">
    <property type="entry name" value="Tail-specific_protease"/>
</dbReference>
<dbReference type="GO" id="GO:0008236">
    <property type="term" value="F:serine-type peptidase activity"/>
    <property type="evidence" value="ECO:0007669"/>
    <property type="project" value="UniProtKB-KW"/>
</dbReference>
<keyword evidence="4" id="KW-0720">Serine protease</keyword>
<dbReference type="GO" id="GO:0004175">
    <property type="term" value="F:endopeptidase activity"/>
    <property type="evidence" value="ECO:0007669"/>
    <property type="project" value="TreeGrafter"/>
</dbReference>
<keyword evidence="8" id="KW-1185">Reference proteome</keyword>
<dbReference type="RefSeq" id="WP_079689777.1">
    <property type="nucleotide sequence ID" value="NZ_FUZU01000004.1"/>
</dbReference>
<dbReference type="Pfam" id="PF11818">
    <property type="entry name" value="DUF3340"/>
    <property type="match status" value="1"/>
</dbReference>
<evidence type="ECO:0000256" key="4">
    <source>
        <dbReference type="ARBA" id="ARBA00022825"/>
    </source>
</evidence>
<dbReference type="OrthoDB" id="9812068at2"/>
<reference evidence="7 8" key="1">
    <citation type="submission" date="2017-02" db="EMBL/GenBank/DDBJ databases">
        <authorList>
            <person name="Peterson S.W."/>
        </authorList>
    </citation>
    <scope>NUCLEOTIDE SEQUENCE [LARGE SCALE GENOMIC DNA]</scope>
    <source>
        <strain evidence="7 8">DSM 25262</strain>
    </source>
</reference>
<dbReference type="InterPro" id="IPR020992">
    <property type="entry name" value="Tail_Prtase_C"/>
</dbReference>
<evidence type="ECO:0000256" key="5">
    <source>
        <dbReference type="SAM" id="SignalP"/>
    </source>
</evidence>
<dbReference type="PANTHER" id="PTHR32060:SF22">
    <property type="entry name" value="CARBOXYL-TERMINAL-PROCESSING PEPTIDASE 3, CHLOROPLASTIC"/>
    <property type="match status" value="1"/>
</dbReference>
<dbReference type="Pfam" id="PF03572">
    <property type="entry name" value="Peptidase_S41"/>
    <property type="match status" value="1"/>
</dbReference>
<dbReference type="InterPro" id="IPR029045">
    <property type="entry name" value="ClpP/crotonase-like_dom_sf"/>
</dbReference>
<feature type="signal peptide" evidence="5">
    <location>
        <begin position="1"/>
        <end position="19"/>
    </location>
</feature>
<dbReference type="Proteomes" id="UP000190961">
    <property type="component" value="Unassembled WGS sequence"/>
</dbReference>
<dbReference type="InterPro" id="IPR036034">
    <property type="entry name" value="PDZ_sf"/>
</dbReference>
<name>A0A1T5MG94_9BACT</name>
<feature type="chain" id="PRO_5012866194" evidence="5">
    <location>
        <begin position="20"/>
        <end position="692"/>
    </location>
</feature>
<dbReference type="SMART" id="SM00245">
    <property type="entry name" value="TSPc"/>
    <property type="match status" value="1"/>
</dbReference>
<dbReference type="SUPFAM" id="SSF50156">
    <property type="entry name" value="PDZ domain-like"/>
    <property type="match status" value="1"/>
</dbReference>
<dbReference type="PANTHER" id="PTHR32060">
    <property type="entry name" value="TAIL-SPECIFIC PROTEASE"/>
    <property type="match status" value="1"/>
</dbReference>
<evidence type="ECO:0000256" key="1">
    <source>
        <dbReference type="ARBA" id="ARBA00009179"/>
    </source>
</evidence>
<dbReference type="PROSITE" id="PS50106">
    <property type="entry name" value="PDZ"/>
    <property type="match status" value="1"/>
</dbReference>
<dbReference type="GO" id="GO:0007165">
    <property type="term" value="P:signal transduction"/>
    <property type="evidence" value="ECO:0007669"/>
    <property type="project" value="TreeGrafter"/>
</dbReference>
<dbReference type="CDD" id="cd07560">
    <property type="entry name" value="Peptidase_S41_CPP"/>
    <property type="match status" value="1"/>
</dbReference>
<dbReference type="STRING" id="688867.SAMN05660236_5292"/>
<proteinExistence type="inferred from homology"/>
<keyword evidence="5" id="KW-0732">Signal</keyword>
<dbReference type="CDD" id="cd00136">
    <property type="entry name" value="PDZ_canonical"/>
    <property type="match status" value="1"/>
</dbReference>
<dbReference type="EMBL" id="FUZU01000004">
    <property type="protein sequence ID" value="SKC86928.1"/>
    <property type="molecule type" value="Genomic_DNA"/>
</dbReference>
<dbReference type="Pfam" id="PF17804">
    <property type="entry name" value="TSP_NTD"/>
    <property type="match status" value="1"/>
</dbReference>
<accession>A0A1T5MG94</accession>
<evidence type="ECO:0000313" key="7">
    <source>
        <dbReference type="EMBL" id="SKC86928.1"/>
    </source>
</evidence>
<evidence type="ECO:0000256" key="2">
    <source>
        <dbReference type="ARBA" id="ARBA00022670"/>
    </source>
</evidence>
<organism evidence="7 8">
    <name type="scientific">Ohtaekwangia koreensis</name>
    <dbReference type="NCBI Taxonomy" id="688867"/>
    <lineage>
        <taxon>Bacteria</taxon>
        <taxon>Pseudomonadati</taxon>
        <taxon>Bacteroidota</taxon>
        <taxon>Cytophagia</taxon>
        <taxon>Cytophagales</taxon>
        <taxon>Fulvivirgaceae</taxon>
        <taxon>Ohtaekwangia</taxon>
    </lineage>
</organism>
<dbReference type="AlphaFoldDB" id="A0A1T5MG94"/>
<evidence type="ECO:0000256" key="3">
    <source>
        <dbReference type="ARBA" id="ARBA00022801"/>
    </source>
</evidence>
<sequence>MYNVLPTLLALCLFSQSLAQKSPDYRNEAQQLTKNLSLKHFSPRNIDDQFSNQVFNQCLRNLDPNKLIFAEADIQSLSKYKSLLDDELQGKSWNFLNDLTKLYISSVQRTEACIQFATENAFTENSKEYYIHDTARWAINEIELKARWRLRLKYKSFDKLADLKKDQKNNIPDFFNKYEAKARLSAKSSALRPFKQIQSHASGIASYVASIYFKSITAVYDPHTSYMSTTEMENFLTSLSTEGYYFGITLGENNNGDVLIATVTPGGPAWKSGEINTSDIILNLTWEGQKQQDIGISLEEANDMLEDANHTTMEFTLKSTDGLVKKVKLKKEKISMEENYAHGYVLNGGYKIGYISLPDFYTQWGHELDGSKCATDVAEEIIKLKKEKINGLILDLRNNGGGALKEAIAMAGIFIDEGPLGITKDKAQVATLLKDINRGTIYDGPLIVLVNSRSASASEFLAAVLQDYNRALIVGSTTYGKATAQTLSTLTPGQGEPSLASTKTGLGFASITTNKIYRVTGASAQGKGVKPDIVLPDIYDVVVDRESELPYVLAGDSSKKRTYYKPLLPLPHVKLRKQSELRVKSSLSFQGVNQSRAYLSELTNKREPVTLLWQQFSKQREEQSSKYIALAETFRQPNIFYEVANSTVDKQRMNVDEYADAFSKLWMARLAKDIYVTESFLILTDLLEMNCH</sequence>
<keyword evidence="3" id="KW-0378">Hydrolase</keyword>
<dbReference type="Gene3D" id="3.90.226.10">
    <property type="entry name" value="2-enoyl-CoA Hydratase, Chain A, domain 1"/>
    <property type="match status" value="1"/>
</dbReference>
<dbReference type="GO" id="GO:0030288">
    <property type="term" value="C:outer membrane-bounded periplasmic space"/>
    <property type="evidence" value="ECO:0007669"/>
    <property type="project" value="TreeGrafter"/>
</dbReference>
<gene>
    <name evidence="7" type="ORF">SAMN05660236_5292</name>
</gene>
<evidence type="ECO:0000259" key="6">
    <source>
        <dbReference type="PROSITE" id="PS50106"/>
    </source>
</evidence>
<dbReference type="InterPro" id="IPR040573">
    <property type="entry name" value="TSP_N"/>
</dbReference>
<dbReference type="SUPFAM" id="SSF52096">
    <property type="entry name" value="ClpP/crotonase"/>
    <property type="match status" value="1"/>
</dbReference>
<keyword evidence="2 7" id="KW-0645">Protease</keyword>
<protein>
    <submittedName>
        <fullName evidence="7">Carboxyl-terminal processing protease</fullName>
    </submittedName>
</protein>
<comment type="similarity">
    <text evidence="1">Belongs to the peptidase S41A family.</text>
</comment>
<dbReference type="Gene3D" id="2.30.42.10">
    <property type="match status" value="1"/>
</dbReference>
<dbReference type="InterPro" id="IPR004447">
    <property type="entry name" value="Peptidase_S41A"/>
</dbReference>